<gene>
    <name evidence="1" type="ORF">A3C96_00545</name>
</gene>
<name>A0A1F7U5E0_9BACT</name>
<protein>
    <submittedName>
        <fullName evidence="1">Uncharacterized protein</fullName>
    </submittedName>
</protein>
<reference evidence="1 2" key="1">
    <citation type="journal article" date="2016" name="Nat. Commun.">
        <title>Thousands of microbial genomes shed light on interconnected biogeochemical processes in an aquifer system.</title>
        <authorList>
            <person name="Anantharaman K."/>
            <person name="Brown C.T."/>
            <person name="Hug L.A."/>
            <person name="Sharon I."/>
            <person name="Castelle C.J."/>
            <person name="Probst A.J."/>
            <person name="Thomas B.C."/>
            <person name="Singh A."/>
            <person name="Wilkins M.J."/>
            <person name="Karaoz U."/>
            <person name="Brodie E.L."/>
            <person name="Williams K.H."/>
            <person name="Hubbard S.S."/>
            <person name="Banfield J.F."/>
        </authorList>
    </citation>
    <scope>NUCLEOTIDE SEQUENCE [LARGE SCALE GENOMIC DNA]</scope>
</reference>
<dbReference type="AlphaFoldDB" id="A0A1F7U5E0"/>
<organism evidence="1 2">
    <name type="scientific">Candidatus Uhrbacteria bacterium RIFCSPHIGHO2_02_FULL_60_10</name>
    <dbReference type="NCBI Taxonomy" id="1802392"/>
    <lineage>
        <taxon>Bacteria</taxon>
        <taxon>Candidatus Uhriibacteriota</taxon>
    </lineage>
</organism>
<comment type="caution">
    <text evidence="1">The sequence shown here is derived from an EMBL/GenBank/DDBJ whole genome shotgun (WGS) entry which is preliminary data.</text>
</comment>
<evidence type="ECO:0000313" key="1">
    <source>
        <dbReference type="EMBL" id="OGL73452.1"/>
    </source>
</evidence>
<evidence type="ECO:0000313" key="2">
    <source>
        <dbReference type="Proteomes" id="UP000177088"/>
    </source>
</evidence>
<dbReference type="Proteomes" id="UP000177088">
    <property type="component" value="Unassembled WGS sequence"/>
</dbReference>
<dbReference type="EMBL" id="MGEA01000059">
    <property type="protein sequence ID" value="OGL73452.1"/>
    <property type="molecule type" value="Genomic_DNA"/>
</dbReference>
<sequence length="107" mass="12087">MTKTVLVVAAFLLLLTAFIFPKYSGTGGFSSIKPGLCFGVEFWEERCAQTADGKALSKWGLKFFNQIVREEIPQELRADFMTVQKYYAYAPDCGETHICYGVPWSKK</sequence>
<proteinExistence type="predicted"/>
<accession>A0A1F7U5E0</accession>